<evidence type="ECO:0000259" key="2">
    <source>
        <dbReference type="Pfam" id="PF07731"/>
    </source>
</evidence>
<name>A0A8B9A613_PHODC</name>
<dbReference type="KEGG" id="pda:103722693"/>
<dbReference type="InterPro" id="IPR008972">
    <property type="entry name" value="Cupredoxin"/>
</dbReference>
<dbReference type="OrthoDB" id="2121828at2759"/>
<dbReference type="Gene3D" id="2.60.40.420">
    <property type="entry name" value="Cupredoxins - blue copper proteins"/>
    <property type="match status" value="1"/>
</dbReference>
<dbReference type="Proteomes" id="UP000228380">
    <property type="component" value="Chromosome 4"/>
</dbReference>
<proteinExistence type="inferred from homology"/>
<dbReference type="PANTHER" id="PTHR11709:SF452">
    <property type="entry name" value="LACCASE-2"/>
    <property type="match status" value="1"/>
</dbReference>
<dbReference type="InterPro" id="IPR045087">
    <property type="entry name" value="Cu-oxidase_fam"/>
</dbReference>
<dbReference type="SUPFAM" id="SSF49503">
    <property type="entry name" value="Cupredoxins"/>
    <property type="match status" value="1"/>
</dbReference>
<dbReference type="GO" id="GO:0016491">
    <property type="term" value="F:oxidoreductase activity"/>
    <property type="evidence" value="ECO:0007669"/>
    <property type="project" value="InterPro"/>
</dbReference>
<comment type="similarity">
    <text evidence="1">Belongs to the multicopper oxidase family.</text>
</comment>
<dbReference type="GO" id="GO:0005507">
    <property type="term" value="F:copper ion binding"/>
    <property type="evidence" value="ECO:0007669"/>
    <property type="project" value="InterPro"/>
</dbReference>
<reference evidence="3" key="1">
    <citation type="journal article" date="2019" name="Nat. Commun.">
        <title>Genome-wide association mapping of date palm fruit traits.</title>
        <authorList>
            <person name="Hazzouri K.M."/>
            <person name="Gros-Balthazard M."/>
            <person name="Flowers J.M."/>
            <person name="Copetti D."/>
            <person name="Lemansour A."/>
            <person name="Lebrun M."/>
            <person name="Masmoudi K."/>
            <person name="Ferrand S."/>
            <person name="Dhar M.I."/>
            <person name="Fresquez Z.A."/>
            <person name="Rosas U."/>
            <person name="Zhang J."/>
            <person name="Talag J."/>
            <person name="Lee S."/>
            <person name="Kudrna D."/>
            <person name="Powell R.F."/>
            <person name="Leitch I.J."/>
            <person name="Krueger R.R."/>
            <person name="Wing R.A."/>
            <person name="Amiri K.M.A."/>
            <person name="Purugganan M.D."/>
        </authorList>
    </citation>
    <scope>NUCLEOTIDE SEQUENCE [LARGE SCALE GENOMIC DNA]</scope>
    <source>
        <strain evidence="3">cv. Khalas</strain>
    </source>
</reference>
<dbReference type="GeneID" id="103722693"/>
<evidence type="ECO:0000313" key="3">
    <source>
        <dbReference type="Proteomes" id="UP000228380"/>
    </source>
</evidence>
<organism evidence="3 4">
    <name type="scientific">Phoenix dactylifera</name>
    <name type="common">Date palm</name>
    <dbReference type="NCBI Taxonomy" id="42345"/>
    <lineage>
        <taxon>Eukaryota</taxon>
        <taxon>Viridiplantae</taxon>
        <taxon>Streptophyta</taxon>
        <taxon>Embryophyta</taxon>
        <taxon>Tracheophyta</taxon>
        <taxon>Spermatophyta</taxon>
        <taxon>Magnoliopsida</taxon>
        <taxon>Liliopsida</taxon>
        <taxon>Arecaceae</taxon>
        <taxon>Coryphoideae</taxon>
        <taxon>Phoeniceae</taxon>
        <taxon>Phoenix</taxon>
    </lineage>
</organism>
<evidence type="ECO:0000256" key="1">
    <source>
        <dbReference type="ARBA" id="ARBA00010609"/>
    </source>
</evidence>
<dbReference type="PANTHER" id="PTHR11709">
    <property type="entry name" value="MULTI-COPPER OXIDASE"/>
    <property type="match status" value="1"/>
</dbReference>
<dbReference type="Pfam" id="PF07731">
    <property type="entry name" value="Cu-oxidase_2"/>
    <property type="match status" value="1"/>
</dbReference>
<evidence type="ECO:0000313" key="4">
    <source>
        <dbReference type="RefSeq" id="XP_038981117.1"/>
    </source>
</evidence>
<dbReference type="InterPro" id="IPR011706">
    <property type="entry name" value="Cu-oxidase_C"/>
</dbReference>
<dbReference type="RefSeq" id="XP_038981117.1">
    <property type="nucleotide sequence ID" value="XM_039125189.1"/>
</dbReference>
<feature type="domain" description="Plastocyanin-like" evidence="2">
    <location>
        <begin position="22"/>
        <end position="97"/>
    </location>
</feature>
<dbReference type="AlphaFoldDB" id="A0A8B9A613"/>
<accession>A0A8B9A613</accession>
<keyword evidence="3" id="KW-1185">Reference proteome</keyword>
<sequence length="136" mass="15456">MPKIGLLQAHYFNIKGVFRLDFPDKPVTTFNYTGVPLTANHGTSLGTWLSRIARNSTLELVFQDTDLTVELHPFHLHGYNFFVLGRGIGNFDPVKDQLSLTWLMHQKGTLLVFLQEVGQQFYSRLIIQVFGSCTVI</sequence>
<protein>
    <submittedName>
        <fullName evidence="4">Laccase-11-like</fullName>
    </submittedName>
</protein>
<gene>
    <name evidence="4" type="primary">LOC103722693</name>
</gene>
<reference evidence="4" key="2">
    <citation type="submission" date="2025-08" db="UniProtKB">
        <authorList>
            <consortium name="RefSeq"/>
        </authorList>
    </citation>
    <scope>IDENTIFICATION</scope>
    <source>
        <tissue evidence="4">Young leaves</tissue>
    </source>
</reference>